<accession>A0AAV9LQA7</accession>
<dbReference type="AlphaFoldDB" id="A0AAV9LQA7"/>
<feature type="compositionally biased region" description="Polar residues" evidence="1">
    <location>
        <begin position="192"/>
        <end position="203"/>
    </location>
</feature>
<protein>
    <recommendedName>
        <fullName evidence="2">PB1-like domain-containing protein</fullName>
    </recommendedName>
</protein>
<dbReference type="InterPro" id="IPR058594">
    <property type="entry name" value="PB1-like_dom_pln"/>
</dbReference>
<evidence type="ECO:0000313" key="4">
    <source>
        <dbReference type="Proteomes" id="UP001311915"/>
    </source>
</evidence>
<feature type="region of interest" description="Disordered" evidence="1">
    <location>
        <begin position="139"/>
        <end position="207"/>
    </location>
</feature>
<reference evidence="3 4" key="1">
    <citation type="submission" date="2023-10" db="EMBL/GenBank/DDBJ databases">
        <title>Genome-Wide Identification Analysis in wild type Solanum Pinnatisectum Reveals Some Genes Defensing Phytophthora Infestans.</title>
        <authorList>
            <person name="Sun C."/>
        </authorList>
    </citation>
    <scope>NUCLEOTIDE SEQUENCE [LARGE SCALE GENOMIC DNA]</scope>
    <source>
        <strain evidence="3">LQN</strain>
        <tissue evidence="3">Leaf</tissue>
    </source>
</reference>
<name>A0AAV9LQA7_9SOLN</name>
<keyword evidence="4" id="KW-1185">Reference proteome</keyword>
<organism evidence="3 4">
    <name type="scientific">Solanum pinnatisectum</name>
    <name type="common">tansyleaf nightshade</name>
    <dbReference type="NCBI Taxonomy" id="50273"/>
    <lineage>
        <taxon>Eukaryota</taxon>
        <taxon>Viridiplantae</taxon>
        <taxon>Streptophyta</taxon>
        <taxon>Embryophyta</taxon>
        <taxon>Tracheophyta</taxon>
        <taxon>Spermatophyta</taxon>
        <taxon>Magnoliopsida</taxon>
        <taxon>eudicotyledons</taxon>
        <taxon>Gunneridae</taxon>
        <taxon>Pentapetalae</taxon>
        <taxon>asterids</taxon>
        <taxon>lamiids</taxon>
        <taxon>Solanales</taxon>
        <taxon>Solanaceae</taxon>
        <taxon>Solanoideae</taxon>
        <taxon>Solaneae</taxon>
        <taxon>Solanum</taxon>
    </lineage>
</organism>
<proteinExistence type="predicted"/>
<feature type="compositionally biased region" description="Low complexity" evidence="1">
    <location>
        <begin position="141"/>
        <end position="156"/>
    </location>
</feature>
<dbReference type="Proteomes" id="UP001311915">
    <property type="component" value="Unassembled WGS sequence"/>
</dbReference>
<evidence type="ECO:0000259" key="2">
    <source>
        <dbReference type="Pfam" id="PF26130"/>
    </source>
</evidence>
<evidence type="ECO:0000313" key="3">
    <source>
        <dbReference type="EMBL" id="KAK4726990.1"/>
    </source>
</evidence>
<gene>
    <name evidence="3" type="ORF">R3W88_031907</name>
</gene>
<comment type="caution">
    <text evidence="3">The sequence shown here is derived from an EMBL/GenBank/DDBJ whole genome shotgun (WGS) entry which is preliminary data.</text>
</comment>
<sequence length="318" mass="35676">MSGFTFITLKLYHGGALLYEGEEAIYVGGLVSEYVNVDVDTISYFEIKDYIKKLGYKPNCKFSSQPPNICILGDIDNDDILLAMCNCLKNGAVLDIYVHMPKEESSATFNKVGTTENRASENIEYNEVNEATFNGVDVDLNTTSNIPSTSNPTAPNIDPSDSEDSEYSVKGYDESTEKSDDSKNSELLEDNQYGNTEKVSCGNTGADLGFDDTSINTNTLEGRLGSDEPYYASFDSCNFKTDTDHSCPEEGEKMRLKLPNTKRKKHTTYSVRFDSNIKKILWQLDMVFESVKEFRLAVTKYAIQRRVQIEKCVMSQLE</sequence>
<feature type="compositionally biased region" description="Basic and acidic residues" evidence="1">
    <location>
        <begin position="171"/>
        <end position="186"/>
    </location>
</feature>
<feature type="domain" description="PB1-like" evidence="2">
    <location>
        <begin position="5"/>
        <end position="99"/>
    </location>
</feature>
<dbReference type="Pfam" id="PF26130">
    <property type="entry name" value="PB1-like"/>
    <property type="match status" value="1"/>
</dbReference>
<evidence type="ECO:0000256" key="1">
    <source>
        <dbReference type="SAM" id="MobiDB-lite"/>
    </source>
</evidence>
<dbReference type="EMBL" id="JAWPEI010000005">
    <property type="protein sequence ID" value="KAK4726990.1"/>
    <property type="molecule type" value="Genomic_DNA"/>
</dbReference>